<protein>
    <submittedName>
        <fullName evidence="1">Integrase</fullName>
    </submittedName>
</protein>
<gene>
    <name evidence="1" type="ORF">BK665_08145</name>
</gene>
<dbReference type="Proteomes" id="UP000283627">
    <property type="component" value="Unassembled WGS sequence"/>
</dbReference>
<sequence>MSKFFQILDSEKQFTEAARIPVNPAWRPPTDFVICRDLNGVPTAVYGGKTWDLNPVRLKANVVSLISFDSIFDEVDAERASLVEEVRYLLFCVYFYVRTGKLGRLSVSTLIKYFTVLRIAARYCYDQKSNPLIGALSLQQLFSNPAYLDGYSQWIIKNDFGETIRKGTRSILNLMVAIGEQRLGYKLHGVFHVKFGVDDKTSNQTPIIPTRIYLGLINSSGDWLDLLYDNSKALETFLKSFENPLYGRSQKAQDSIVSDLSSYELDFQQALLSHHLENIFADDLSCGQRNHLSGAILKIQWILTTVIHLYTGMRDQEVMRLPYNCVSEEEVFAETVDDQGITRDKPMIVQVLSTTTKFTGYRKAAAWLATDEVVRAVEVARCICRGLSALFKVSPEDMPLFLTPAIINYPDTKIGVSELDFKNKPKRLKQFHSITEADFQELQASDPGRDFSLESKFQIGSMWPFATHQFRRSLAFYGRNSGFVSLPTLRKQFKHLTTQMIRYYGNNFERLKTIFGYYDPELDDFILPKNHVLFEYQAGVPMSIAYDLLDHAFGSDSPIFGGTGTYISNQRKKMEQGDIHIVDVRKETEKLAAEGKISCRPTLLGACTYAGKCESYLLGDAAPCTSCADGIIEKDKLERAIADNEADLALYEPGSGEYQVVKTELDSLKKFHQKFIAVVKV</sequence>
<evidence type="ECO:0000313" key="2">
    <source>
        <dbReference type="Proteomes" id="UP000283627"/>
    </source>
</evidence>
<proteinExistence type="predicted"/>
<name>A0A423KNG1_9PSED</name>
<dbReference type="EMBL" id="MOBP01000005">
    <property type="protein sequence ID" value="RON55925.1"/>
    <property type="molecule type" value="Genomic_DNA"/>
</dbReference>
<evidence type="ECO:0000313" key="1">
    <source>
        <dbReference type="EMBL" id="RON55925.1"/>
    </source>
</evidence>
<dbReference type="AlphaFoldDB" id="A0A423KNG1"/>
<reference evidence="1 2" key="1">
    <citation type="submission" date="2016-10" db="EMBL/GenBank/DDBJ databases">
        <title>Comparative genome analysis of multiple Pseudomonas spp. focuses on biocontrol and plant growth promoting traits.</title>
        <authorList>
            <person name="Tao X.-Y."/>
            <person name="Taylor C.G."/>
        </authorList>
    </citation>
    <scope>NUCLEOTIDE SEQUENCE [LARGE SCALE GENOMIC DNA]</scope>
    <source>
        <strain evidence="1 2">39A2</strain>
    </source>
</reference>
<dbReference type="RefSeq" id="WP_123404620.1">
    <property type="nucleotide sequence ID" value="NZ_MOBP01000005.1"/>
</dbReference>
<comment type="caution">
    <text evidence="1">The sequence shown here is derived from an EMBL/GenBank/DDBJ whole genome shotgun (WGS) entry which is preliminary data.</text>
</comment>
<accession>A0A423KNG1</accession>
<organism evidence="1 2">
    <name type="scientific">Pseudomonas frederiksbergensis</name>
    <dbReference type="NCBI Taxonomy" id="104087"/>
    <lineage>
        <taxon>Bacteria</taxon>
        <taxon>Pseudomonadati</taxon>
        <taxon>Pseudomonadota</taxon>
        <taxon>Gammaproteobacteria</taxon>
        <taxon>Pseudomonadales</taxon>
        <taxon>Pseudomonadaceae</taxon>
        <taxon>Pseudomonas</taxon>
    </lineage>
</organism>
<dbReference type="OrthoDB" id="8768428at2"/>